<proteinExistence type="predicted"/>
<evidence type="ECO:0000313" key="3">
    <source>
        <dbReference type="Proteomes" id="UP000714275"/>
    </source>
</evidence>
<evidence type="ECO:0008006" key="4">
    <source>
        <dbReference type="Google" id="ProtNLM"/>
    </source>
</evidence>
<feature type="region of interest" description="Disordered" evidence="1">
    <location>
        <begin position="1"/>
        <end position="75"/>
    </location>
</feature>
<dbReference type="EMBL" id="JABBWD010000018">
    <property type="protein sequence ID" value="KAG1777838.1"/>
    <property type="molecule type" value="Genomic_DNA"/>
</dbReference>
<comment type="caution">
    <text evidence="2">The sequence shown here is derived from an EMBL/GenBank/DDBJ whole genome shotgun (WGS) entry which is preliminary data.</text>
</comment>
<feature type="compositionally biased region" description="Pro residues" evidence="1">
    <location>
        <begin position="28"/>
        <end position="38"/>
    </location>
</feature>
<accession>A0A9P6ZWS2</accession>
<evidence type="ECO:0000256" key="1">
    <source>
        <dbReference type="SAM" id="MobiDB-lite"/>
    </source>
</evidence>
<reference evidence="2" key="1">
    <citation type="journal article" date="2020" name="New Phytol.">
        <title>Comparative genomics reveals dynamic genome evolution in host specialist ectomycorrhizal fungi.</title>
        <authorList>
            <person name="Lofgren L.A."/>
            <person name="Nguyen N.H."/>
            <person name="Vilgalys R."/>
            <person name="Ruytinx J."/>
            <person name="Liao H.L."/>
            <person name="Branco S."/>
            <person name="Kuo A."/>
            <person name="LaButti K."/>
            <person name="Lipzen A."/>
            <person name="Andreopoulos W."/>
            <person name="Pangilinan J."/>
            <person name="Riley R."/>
            <person name="Hundley H."/>
            <person name="Na H."/>
            <person name="Barry K."/>
            <person name="Grigoriev I.V."/>
            <person name="Stajich J.E."/>
            <person name="Kennedy P.G."/>
        </authorList>
    </citation>
    <scope>NUCLEOTIDE SEQUENCE</scope>
    <source>
        <strain evidence="2">DOB743</strain>
    </source>
</reference>
<sequence length="145" mass="15967">MSSTRRADGSLKDATEIVWYNDADDDSPIPPPPLPPPAHNGTLNSFIRRSGRATKPTEKIHETASSAPVGPSVTAPPSLACQGSYGHNWMRNSVKSRIVNDTATRRPHQELEDYLDAPLEDVDNVVAWWGHHSAPVAVELMYQSW</sequence>
<name>A0A9P6ZWS2_9AGAM</name>
<protein>
    <recommendedName>
        <fullName evidence="4">HAT C-terminal dimerisation domain-containing protein</fullName>
    </recommendedName>
</protein>
<dbReference type="AlphaFoldDB" id="A0A9P6ZWS2"/>
<keyword evidence="3" id="KW-1185">Reference proteome</keyword>
<feature type="compositionally biased region" description="Basic and acidic residues" evidence="1">
    <location>
        <begin position="1"/>
        <end position="15"/>
    </location>
</feature>
<gene>
    <name evidence="2" type="ORF">EV702DRAFT_1196621</name>
</gene>
<evidence type="ECO:0000313" key="2">
    <source>
        <dbReference type="EMBL" id="KAG1777838.1"/>
    </source>
</evidence>
<organism evidence="2 3">
    <name type="scientific">Suillus placidus</name>
    <dbReference type="NCBI Taxonomy" id="48579"/>
    <lineage>
        <taxon>Eukaryota</taxon>
        <taxon>Fungi</taxon>
        <taxon>Dikarya</taxon>
        <taxon>Basidiomycota</taxon>
        <taxon>Agaricomycotina</taxon>
        <taxon>Agaricomycetes</taxon>
        <taxon>Agaricomycetidae</taxon>
        <taxon>Boletales</taxon>
        <taxon>Suillineae</taxon>
        <taxon>Suillaceae</taxon>
        <taxon>Suillus</taxon>
    </lineage>
</organism>
<dbReference type="OrthoDB" id="3058553at2759"/>
<dbReference type="Proteomes" id="UP000714275">
    <property type="component" value="Unassembled WGS sequence"/>
</dbReference>